<comment type="caution">
    <text evidence="1">The sequence shown here is derived from an EMBL/GenBank/DDBJ whole genome shotgun (WGS) entry which is preliminary data.</text>
</comment>
<proteinExistence type="predicted"/>
<evidence type="ECO:0000313" key="2">
    <source>
        <dbReference type="Proteomes" id="UP001151760"/>
    </source>
</evidence>
<evidence type="ECO:0000313" key="1">
    <source>
        <dbReference type="EMBL" id="GJT75584.1"/>
    </source>
</evidence>
<dbReference type="Proteomes" id="UP001151760">
    <property type="component" value="Unassembled WGS sequence"/>
</dbReference>
<name>A0ABQ5GJU8_9ASTR</name>
<reference evidence="1" key="1">
    <citation type="journal article" date="2022" name="Int. J. Mol. Sci.">
        <title>Draft Genome of Tanacetum Coccineum: Genomic Comparison of Closely Related Tanacetum-Family Plants.</title>
        <authorList>
            <person name="Yamashiro T."/>
            <person name="Shiraishi A."/>
            <person name="Nakayama K."/>
            <person name="Satake H."/>
        </authorList>
    </citation>
    <scope>NUCLEOTIDE SEQUENCE</scope>
</reference>
<sequence>MPYCSKIDTPFRLQNQYVVLSRRLDTPHPTSGYTVSADKPKDYTFTGSVPGQDGASRYAYGVLESSGYARSGIDHYAFLVLSWHRYAVSSLLDTSYGSSFQNSSNIFILVPELRLFCFWDIELQYDTTTDVSAHYSKTTFALSEQIKSDEDEPTEEEKSEIDPLIREPSDTFLMGDKEIEFSSLKDIDGPVPIPWVFEKPLDSLDPILKTFNMTITNPLFDFHSEFTLNSDNPIVDIQNEESDESETETIMEEVQIPSSQSIAQILPPFSLAAMYGVVVAAMYAKLGTGPNWSETKVGLDTKLRSGLDIV</sequence>
<keyword evidence="2" id="KW-1185">Reference proteome</keyword>
<accession>A0ABQ5GJU8</accession>
<protein>
    <submittedName>
        <fullName evidence="1">Uncharacterized protein</fullName>
    </submittedName>
</protein>
<reference evidence="1" key="2">
    <citation type="submission" date="2022-01" db="EMBL/GenBank/DDBJ databases">
        <authorList>
            <person name="Yamashiro T."/>
            <person name="Shiraishi A."/>
            <person name="Satake H."/>
            <person name="Nakayama K."/>
        </authorList>
    </citation>
    <scope>NUCLEOTIDE SEQUENCE</scope>
</reference>
<organism evidence="1 2">
    <name type="scientific">Tanacetum coccineum</name>
    <dbReference type="NCBI Taxonomy" id="301880"/>
    <lineage>
        <taxon>Eukaryota</taxon>
        <taxon>Viridiplantae</taxon>
        <taxon>Streptophyta</taxon>
        <taxon>Embryophyta</taxon>
        <taxon>Tracheophyta</taxon>
        <taxon>Spermatophyta</taxon>
        <taxon>Magnoliopsida</taxon>
        <taxon>eudicotyledons</taxon>
        <taxon>Gunneridae</taxon>
        <taxon>Pentapetalae</taxon>
        <taxon>asterids</taxon>
        <taxon>campanulids</taxon>
        <taxon>Asterales</taxon>
        <taxon>Asteraceae</taxon>
        <taxon>Asteroideae</taxon>
        <taxon>Anthemideae</taxon>
        <taxon>Anthemidinae</taxon>
        <taxon>Tanacetum</taxon>
    </lineage>
</organism>
<dbReference type="EMBL" id="BQNB010018543">
    <property type="protein sequence ID" value="GJT75584.1"/>
    <property type="molecule type" value="Genomic_DNA"/>
</dbReference>
<gene>
    <name evidence="1" type="ORF">Tco_1042309</name>
</gene>